<evidence type="ECO:0000256" key="17">
    <source>
        <dbReference type="SAM" id="MobiDB-lite"/>
    </source>
</evidence>
<evidence type="ECO:0000256" key="10">
    <source>
        <dbReference type="ARBA" id="ARBA00023187"/>
    </source>
</evidence>
<dbReference type="SUPFAM" id="SSF51045">
    <property type="entry name" value="WW domain"/>
    <property type="match status" value="2"/>
</dbReference>
<feature type="compositionally biased region" description="Basic and acidic residues" evidence="17">
    <location>
        <begin position="665"/>
        <end position="703"/>
    </location>
</feature>
<dbReference type="SUPFAM" id="SSF81698">
    <property type="entry name" value="FF domain"/>
    <property type="match status" value="5"/>
</dbReference>
<dbReference type="FunFam" id="1.10.10.440:FF:000002">
    <property type="entry name" value="pre-mRNA-processing factor 40 homolog A isoform X1"/>
    <property type="match status" value="1"/>
</dbReference>
<keyword evidence="11" id="KW-0539">Nucleus</keyword>
<feature type="compositionally biased region" description="Polar residues" evidence="17">
    <location>
        <begin position="634"/>
        <end position="644"/>
    </location>
</feature>
<evidence type="ECO:0000256" key="6">
    <source>
        <dbReference type="ARBA" id="ARBA00022664"/>
    </source>
</evidence>
<dbReference type="Pfam" id="PF00397">
    <property type="entry name" value="WW"/>
    <property type="match status" value="2"/>
</dbReference>
<evidence type="ECO:0000256" key="15">
    <source>
        <dbReference type="ARBA" id="ARBA00078214"/>
    </source>
</evidence>
<sequence>GTTNGSPQDDQPKNKSVWTEHKSLDEKTYYYNTETKQSSWEKPDDLKSPAEQMLSKCQWKEYKSDNGKAYYYNSHTKESRWTKPKELEDLEGEMAEVGAPGTVIITPNLQLDSAASMATMMMEMPAMRPAPTVSVEQMSLVPMLVAEVNTDSPVNSTEDLAGMEASASNDASKEERPELVKKTYKWNTKEEAKQAFKELLKEKGVSSNASWEQAMKMIINDPRYSALPKLSEKKQAFNAYKVQTEKEEKEETRIKYKESKETYQRFLENHEKMTSTTRYKKAEQMFAELDVWSTVPERDRLEIYEDVLFYLAKKEKEQAKQLRKRNWEALKNILDNMANVTYRTTWSEAQQYLLDNPTFAEDEELQNMDKEDALICFEEHIRALEKEEDDEKQKTLLRERRRQRKNRESFQKFLDELHDNGQLHSMSAWMEMYPTVSSDIRFANMLGQPGSTPLDLFKFYVEDLKARYHDEKRIIKDILKDKNFLVEVNTSFEDFGTVISSDKRATTLDAGNIKLAFNSLLEKAEAREREREKEEARKMKRKEATFKSMLKQATPALEPEATWEEVRERFLKESAFEDVTLESERKRIFKDFMHVLEHECQHHHSKTKKHSKKSKKHHRKRSRSRSVSTMPRHCTNQDPSSLGSQMAERCAYSCNPVFQQSPESEGERKEKGGRERDSKREKDQEKEKENDKSRGKSRSESKQKSPKRKSTKEEGGWDTSGSELSEGELEKRRRTLLEQLDAP</sequence>
<name>A0A8C7HN84_ONCKI</name>
<feature type="domain" description="FF" evidence="19">
    <location>
        <begin position="538"/>
        <end position="595"/>
    </location>
</feature>
<dbReference type="Pfam" id="PF25432">
    <property type="entry name" value="FF_PRPF40A"/>
    <property type="match status" value="1"/>
</dbReference>
<dbReference type="Gene3D" id="1.10.10.440">
    <property type="entry name" value="FF domain"/>
    <property type="match status" value="5"/>
</dbReference>
<dbReference type="PROSITE" id="PS51676">
    <property type="entry name" value="FF"/>
    <property type="match status" value="6"/>
</dbReference>
<evidence type="ECO:0000256" key="4">
    <source>
        <dbReference type="ARBA" id="ARBA00022499"/>
    </source>
</evidence>
<dbReference type="CDD" id="cd00201">
    <property type="entry name" value="WW"/>
    <property type="match status" value="2"/>
</dbReference>
<dbReference type="PROSITE" id="PS50020">
    <property type="entry name" value="WW_DOMAIN_2"/>
    <property type="match status" value="2"/>
</dbReference>
<dbReference type="SMART" id="SM00456">
    <property type="entry name" value="WW"/>
    <property type="match status" value="2"/>
</dbReference>
<feature type="domain" description="WW" evidence="18">
    <location>
        <begin position="59"/>
        <end position="86"/>
    </location>
</feature>
<feature type="domain" description="FF" evidence="19">
    <location>
        <begin position="189"/>
        <end position="243"/>
    </location>
</feature>
<dbReference type="FunFam" id="2.20.70.10:FF:000102">
    <property type="entry name" value="Pre-mRNA-processing factor 40 homolog B"/>
    <property type="match status" value="1"/>
</dbReference>
<feature type="compositionally biased region" description="Basic and acidic residues" evidence="17">
    <location>
        <begin position="39"/>
        <end position="48"/>
    </location>
</feature>
<dbReference type="FunFam" id="1.10.10.440:FF:000012">
    <property type="entry name" value="pre-mRNA-processing factor 40 homolog A isoform X2"/>
    <property type="match status" value="1"/>
</dbReference>
<dbReference type="GeneTree" id="ENSGT00930000150980"/>
<dbReference type="GO" id="GO:0003723">
    <property type="term" value="F:RNA binding"/>
    <property type="evidence" value="ECO:0007669"/>
    <property type="project" value="TreeGrafter"/>
</dbReference>
<dbReference type="Pfam" id="PF01846">
    <property type="entry name" value="FF"/>
    <property type="match status" value="3"/>
</dbReference>
<feature type="region of interest" description="Disordered" evidence="17">
    <location>
        <begin position="599"/>
        <end position="743"/>
    </location>
</feature>
<dbReference type="Ensembl" id="ENSOKIT00005064917.1">
    <property type="protein sequence ID" value="ENSOKIP00005061086.1"/>
    <property type="gene ID" value="ENSOKIG00005024797.1"/>
</dbReference>
<feature type="domain" description="FF" evidence="19">
    <location>
        <begin position="403"/>
        <end position="463"/>
    </location>
</feature>
<evidence type="ECO:0000256" key="13">
    <source>
        <dbReference type="ARBA" id="ARBA00061317"/>
    </source>
</evidence>
<reference evidence="20" key="2">
    <citation type="submission" date="2025-09" db="UniProtKB">
        <authorList>
            <consortium name="Ensembl"/>
        </authorList>
    </citation>
    <scope>IDENTIFICATION</scope>
</reference>
<feature type="region of interest" description="Disordered" evidence="17">
    <location>
        <begin position="32"/>
        <end position="51"/>
    </location>
</feature>
<dbReference type="SMART" id="SM00441">
    <property type="entry name" value="FF"/>
    <property type="match status" value="4"/>
</dbReference>
<evidence type="ECO:0000256" key="11">
    <source>
        <dbReference type="ARBA" id="ARBA00023242"/>
    </source>
</evidence>
<comment type="similarity">
    <text evidence="13">Belongs to the PRPF40 family.</text>
</comment>
<evidence type="ECO:0000256" key="16">
    <source>
        <dbReference type="ARBA" id="ARBA00080815"/>
    </source>
</evidence>
<keyword evidence="5" id="KW-0597">Phosphoprotein</keyword>
<evidence type="ECO:0000256" key="7">
    <source>
        <dbReference type="ARBA" id="ARBA00022737"/>
    </source>
</evidence>
<dbReference type="FunFam" id="1.10.10.440:FF:000003">
    <property type="entry name" value="Pre-mRNA processing factor 40 homolog A"/>
    <property type="match status" value="1"/>
</dbReference>
<dbReference type="Gene3D" id="2.20.70.10">
    <property type="match status" value="2"/>
</dbReference>
<dbReference type="Proteomes" id="UP000694557">
    <property type="component" value="Unassembled WGS sequence"/>
</dbReference>
<keyword evidence="7" id="KW-0677">Repeat</keyword>
<dbReference type="InterPro" id="IPR039726">
    <property type="entry name" value="Prp40-like"/>
</dbReference>
<evidence type="ECO:0000256" key="14">
    <source>
        <dbReference type="ARBA" id="ARBA00072041"/>
    </source>
</evidence>
<dbReference type="PANTHER" id="PTHR11864">
    <property type="entry name" value="PRE-MRNA-PROCESSING PROTEIN PRP40"/>
    <property type="match status" value="1"/>
</dbReference>
<keyword evidence="4" id="KW-1017">Isopeptide bond</keyword>
<evidence type="ECO:0000256" key="12">
    <source>
        <dbReference type="ARBA" id="ARBA00057440"/>
    </source>
</evidence>
<keyword evidence="8" id="KW-0832">Ubl conjugation</keyword>
<gene>
    <name evidence="20" type="primary">PRPF40A</name>
    <name evidence="20" type="synonym">LOC109865907</name>
</gene>
<dbReference type="GO" id="GO:0005685">
    <property type="term" value="C:U1 snRNP"/>
    <property type="evidence" value="ECO:0007669"/>
    <property type="project" value="TreeGrafter"/>
</dbReference>
<organism evidence="20 21">
    <name type="scientific">Oncorhynchus kisutch</name>
    <name type="common">Coho salmon</name>
    <name type="synonym">Salmo kisutch</name>
    <dbReference type="NCBI Taxonomy" id="8019"/>
    <lineage>
        <taxon>Eukaryota</taxon>
        <taxon>Metazoa</taxon>
        <taxon>Chordata</taxon>
        <taxon>Craniata</taxon>
        <taxon>Vertebrata</taxon>
        <taxon>Euteleostomi</taxon>
        <taxon>Actinopterygii</taxon>
        <taxon>Neopterygii</taxon>
        <taxon>Teleostei</taxon>
        <taxon>Protacanthopterygii</taxon>
        <taxon>Salmoniformes</taxon>
        <taxon>Salmonidae</taxon>
        <taxon>Salmoninae</taxon>
        <taxon>Oncorhynchus</taxon>
    </lineage>
</organism>
<dbReference type="AlphaFoldDB" id="A0A8C7HN84"/>
<evidence type="ECO:0000313" key="21">
    <source>
        <dbReference type="Proteomes" id="UP000694557"/>
    </source>
</evidence>
<dbReference type="InterPro" id="IPR036020">
    <property type="entry name" value="WW_dom_sf"/>
</dbReference>
<proteinExistence type="inferred from homology"/>
<dbReference type="FunFam" id="1.10.10.440:FF:000009">
    <property type="entry name" value="pre-mRNA-processing factor 40 homolog A isoform X1"/>
    <property type="match status" value="1"/>
</dbReference>
<dbReference type="InterPro" id="IPR036517">
    <property type="entry name" value="FF_domain_sf"/>
</dbReference>
<evidence type="ECO:0000259" key="18">
    <source>
        <dbReference type="PROSITE" id="PS50020"/>
    </source>
</evidence>
<evidence type="ECO:0000259" key="19">
    <source>
        <dbReference type="PROSITE" id="PS51676"/>
    </source>
</evidence>
<dbReference type="GO" id="GO:0071004">
    <property type="term" value="C:U2-type prespliceosome"/>
    <property type="evidence" value="ECO:0007669"/>
    <property type="project" value="TreeGrafter"/>
</dbReference>
<evidence type="ECO:0000256" key="2">
    <source>
        <dbReference type="ARBA" id="ARBA00004324"/>
    </source>
</evidence>
<dbReference type="PROSITE" id="PS01159">
    <property type="entry name" value="WW_DOMAIN_1"/>
    <property type="match status" value="2"/>
</dbReference>
<keyword evidence="9" id="KW-0007">Acetylation</keyword>
<evidence type="ECO:0000256" key="8">
    <source>
        <dbReference type="ARBA" id="ARBA00022843"/>
    </source>
</evidence>
<evidence type="ECO:0000256" key="1">
    <source>
        <dbReference type="ARBA" id="ARBA00004109"/>
    </source>
</evidence>
<dbReference type="GO" id="GO:0016363">
    <property type="term" value="C:nuclear matrix"/>
    <property type="evidence" value="ECO:0007669"/>
    <property type="project" value="UniProtKB-SubCell"/>
</dbReference>
<comment type="subcellular location">
    <subcellularLocation>
        <location evidence="1">Nucleus matrix</location>
    </subcellularLocation>
    <subcellularLocation>
        <location evidence="2">Nucleus speckle</location>
    </subcellularLocation>
</comment>
<dbReference type="InterPro" id="IPR002713">
    <property type="entry name" value="FF_domain"/>
</dbReference>
<evidence type="ECO:0000313" key="20">
    <source>
        <dbReference type="Ensembl" id="ENSOKIP00005061086.1"/>
    </source>
</evidence>
<dbReference type="InterPro" id="IPR001202">
    <property type="entry name" value="WW_dom"/>
</dbReference>
<comment type="function">
    <text evidence="12">Binds to WASL/N-WASP and suppresses its translocation from the nucleus to the cytoplasm, thereby inhibiting its cytoplasmic function. Plays a role in the regulation of cell morphology and cytoskeletal organization. Required in the control of cell shape and migration. May play a role in cytokinesis. May be involved in pre-mRNA splicing.</text>
</comment>
<dbReference type="PANTHER" id="PTHR11864:SF0">
    <property type="entry name" value="PRP40 PRE-MRNA PROCESSING FACTOR 40 HOMOLOG A (YEAST)"/>
    <property type="match status" value="1"/>
</dbReference>
<keyword evidence="3" id="KW-0488">Methylation</keyword>
<keyword evidence="21" id="KW-1185">Reference proteome</keyword>
<evidence type="ECO:0000256" key="5">
    <source>
        <dbReference type="ARBA" id="ARBA00022553"/>
    </source>
</evidence>
<keyword evidence="6" id="KW-0507">mRNA processing</keyword>
<evidence type="ECO:0000256" key="3">
    <source>
        <dbReference type="ARBA" id="ARBA00022481"/>
    </source>
</evidence>
<reference evidence="20" key="1">
    <citation type="submission" date="2025-08" db="UniProtKB">
        <authorList>
            <consortium name="Ensembl"/>
        </authorList>
    </citation>
    <scope>IDENTIFICATION</scope>
</reference>
<feature type="domain" description="FF" evidence="19">
    <location>
        <begin position="323"/>
        <end position="383"/>
    </location>
</feature>
<feature type="compositionally biased region" description="Basic residues" evidence="17">
    <location>
        <begin position="603"/>
        <end position="624"/>
    </location>
</feature>
<dbReference type="GO" id="GO:0045292">
    <property type="term" value="P:mRNA cis splicing, via spliceosome"/>
    <property type="evidence" value="ECO:0007669"/>
    <property type="project" value="InterPro"/>
</dbReference>
<feature type="domain" description="FF" evidence="19">
    <location>
        <begin position="468"/>
        <end position="523"/>
    </location>
</feature>
<feature type="region of interest" description="Disordered" evidence="17">
    <location>
        <begin position="1"/>
        <end position="20"/>
    </location>
</feature>
<feature type="domain" description="WW" evidence="18">
    <location>
        <begin position="18"/>
        <end position="45"/>
    </location>
</feature>
<dbReference type="GO" id="GO:0016607">
    <property type="term" value="C:nuclear speck"/>
    <property type="evidence" value="ECO:0007669"/>
    <property type="project" value="UniProtKB-SubCell"/>
</dbReference>
<feature type="domain" description="FF" evidence="19">
    <location>
        <begin position="256"/>
        <end position="310"/>
    </location>
</feature>
<feature type="compositionally biased region" description="Basic and acidic residues" evidence="17">
    <location>
        <begin position="10"/>
        <end position="20"/>
    </location>
</feature>
<accession>A0A8C7HN84</accession>
<keyword evidence="10" id="KW-0508">mRNA splicing</keyword>
<evidence type="ECO:0000256" key="9">
    <source>
        <dbReference type="ARBA" id="ARBA00022990"/>
    </source>
</evidence>
<dbReference type="FunFam" id="1.10.10.440:FF:000011">
    <property type="entry name" value="pre-mRNA-processing factor 40 homolog A isoform X1"/>
    <property type="match status" value="1"/>
</dbReference>
<protein>
    <recommendedName>
        <fullName evidence="14">Pre-mRNA-processing factor 40 homolog A</fullName>
    </recommendedName>
    <alternativeName>
        <fullName evidence="15">Formin-binding protein 11</fullName>
    </alternativeName>
    <alternativeName>
        <fullName evidence="16">Formin-binding protein 3</fullName>
    </alternativeName>
</protein>